<comment type="caution">
    <text evidence="2">The sequence shown here is derived from an EMBL/GenBank/DDBJ whole genome shotgun (WGS) entry which is preliminary data.</text>
</comment>
<feature type="region of interest" description="Disordered" evidence="1">
    <location>
        <begin position="111"/>
        <end position="204"/>
    </location>
</feature>
<dbReference type="RefSeq" id="WP_355667139.1">
    <property type="nucleotide sequence ID" value="NZ_JBEXRX010000114.1"/>
</dbReference>
<sequence length="290" mass="30450">MVIDVFLPLVLVIALVWVLKNAAEDVMHASKGQNSPRREFWDKRWSAREKRTGKPRPKATGFWSKGPLRRYLFDSWADAWANANTKRADRVDDERAAYEAARAEQVAARDAALAAAAEQRTQQSRPTPGPAPAAGQADAQPAPAGSATAVADPASIPTPTPEELAAMFARPSMPNPASPTGPAAPSSKEAAPMSTPTPEVSGHASAKNYADAMAKAAAAAVSSLEQTIARMTAGKVGAPAIGHLAQAQESATAMAAQLKAAHAVLSKHDAVGEAYQANRDAGDKDWMTKE</sequence>
<dbReference type="EMBL" id="JBEXRX010000114">
    <property type="protein sequence ID" value="MEU0155554.1"/>
    <property type="molecule type" value="Genomic_DNA"/>
</dbReference>
<gene>
    <name evidence="2" type="ORF">ABZ071_27345</name>
</gene>
<proteinExistence type="predicted"/>
<evidence type="ECO:0000313" key="3">
    <source>
        <dbReference type="Proteomes" id="UP001550348"/>
    </source>
</evidence>
<name>A0ABV2VRX6_9ACTN</name>
<dbReference type="Proteomes" id="UP001550348">
    <property type="component" value="Unassembled WGS sequence"/>
</dbReference>
<reference evidence="2 3" key="1">
    <citation type="submission" date="2024-06" db="EMBL/GenBank/DDBJ databases">
        <title>The Natural Products Discovery Center: Release of the First 8490 Sequenced Strains for Exploring Actinobacteria Biosynthetic Diversity.</title>
        <authorList>
            <person name="Kalkreuter E."/>
            <person name="Kautsar S.A."/>
            <person name="Yang D."/>
            <person name="Bader C.D."/>
            <person name="Teijaro C.N."/>
            <person name="Fluegel L."/>
            <person name="Davis C.M."/>
            <person name="Simpson J.R."/>
            <person name="Lauterbach L."/>
            <person name="Steele A.D."/>
            <person name="Gui C."/>
            <person name="Meng S."/>
            <person name="Li G."/>
            <person name="Viehrig K."/>
            <person name="Ye F."/>
            <person name="Su P."/>
            <person name="Kiefer A.F."/>
            <person name="Nichols A."/>
            <person name="Cepeda A.J."/>
            <person name="Yan W."/>
            <person name="Fan B."/>
            <person name="Jiang Y."/>
            <person name="Adhikari A."/>
            <person name="Zheng C.-J."/>
            <person name="Schuster L."/>
            <person name="Cowan T.M."/>
            <person name="Smanski M.J."/>
            <person name="Chevrette M.G."/>
            <person name="De Carvalho L.P.S."/>
            <person name="Shen B."/>
        </authorList>
    </citation>
    <scope>NUCLEOTIDE SEQUENCE [LARGE SCALE GENOMIC DNA]</scope>
    <source>
        <strain evidence="2 3">NPDC006286</strain>
    </source>
</reference>
<protein>
    <submittedName>
        <fullName evidence="2">Uncharacterized protein</fullName>
    </submittedName>
</protein>
<organism evidence="2 3">
    <name type="scientific">Micromonospora fulviviridis</name>
    <dbReference type="NCBI Taxonomy" id="47860"/>
    <lineage>
        <taxon>Bacteria</taxon>
        <taxon>Bacillati</taxon>
        <taxon>Actinomycetota</taxon>
        <taxon>Actinomycetes</taxon>
        <taxon>Micromonosporales</taxon>
        <taxon>Micromonosporaceae</taxon>
        <taxon>Micromonospora</taxon>
    </lineage>
</organism>
<accession>A0ABV2VRX6</accession>
<evidence type="ECO:0000256" key="1">
    <source>
        <dbReference type="SAM" id="MobiDB-lite"/>
    </source>
</evidence>
<feature type="compositionally biased region" description="Low complexity" evidence="1">
    <location>
        <begin position="111"/>
        <end position="120"/>
    </location>
</feature>
<keyword evidence="3" id="KW-1185">Reference proteome</keyword>
<evidence type="ECO:0000313" key="2">
    <source>
        <dbReference type="EMBL" id="MEU0155554.1"/>
    </source>
</evidence>
<feature type="compositionally biased region" description="Low complexity" evidence="1">
    <location>
        <begin position="132"/>
        <end position="155"/>
    </location>
</feature>